<dbReference type="NCBIfam" id="NF038196">
    <property type="entry name" value="ferrodoxin_EFR1"/>
    <property type="match status" value="1"/>
</dbReference>
<dbReference type="SUPFAM" id="SSF52218">
    <property type="entry name" value="Flavoproteins"/>
    <property type="match status" value="1"/>
</dbReference>
<comment type="caution">
    <text evidence="5">The sequence shown here is derived from an EMBL/GenBank/DDBJ whole genome shotgun (WGS) entry which is preliminary data.</text>
</comment>
<protein>
    <submittedName>
        <fullName evidence="5">EFR1 family ferrodoxin</fullName>
    </submittedName>
</protein>
<dbReference type="InterPro" id="IPR029039">
    <property type="entry name" value="Flavoprotein-like_sf"/>
</dbReference>
<gene>
    <name evidence="5" type="ORF">RZO55_09310</name>
</gene>
<dbReference type="EMBL" id="JAWONS010000133">
    <property type="protein sequence ID" value="MDW2797767.1"/>
    <property type="molecule type" value="Genomic_DNA"/>
</dbReference>
<dbReference type="PROSITE" id="PS00198">
    <property type="entry name" value="4FE4S_FER_1"/>
    <property type="match status" value="2"/>
</dbReference>
<evidence type="ECO:0000256" key="3">
    <source>
        <dbReference type="ARBA" id="ARBA00023014"/>
    </source>
</evidence>
<dbReference type="RefSeq" id="WP_318064014.1">
    <property type="nucleotide sequence ID" value="NZ_JAWONS010000133.1"/>
</dbReference>
<accession>A0ABU4GL93</accession>
<dbReference type="Gene3D" id="3.40.50.360">
    <property type="match status" value="1"/>
</dbReference>
<feature type="domain" description="4Fe-4S ferredoxin-type" evidence="4">
    <location>
        <begin position="184"/>
        <end position="214"/>
    </location>
</feature>
<dbReference type="Pfam" id="PF13237">
    <property type="entry name" value="Fer4_10"/>
    <property type="match status" value="1"/>
</dbReference>
<evidence type="ECO:0000313" key="6">
    <source>
        <dbReference type="Proteomes" id="UP001276854"/>
    </source>
</evidence>
<keyword evidence="2" id="KW-0408">Iron</keyword>
<name>A0ABU4GL93_9CLOT</name>
<evidence type="ECO:0000259" key="4">
    <source>
        <dbReference type="PROSITE" id="PS51379"/>
    </source>
</evidence>
<keyword evidence="1" id="KW-0479">Metal-binding</keyword>
<dbReference type="InterPro" id="IPR017900">
    <property type="entry name" value="4Fe4S_Fe_S_CS"/>
</dbReference>
<dbReference type="InterPro" id="IPR047964">
    <property type="entry name" value="EFR1-like"/>
</dbReference>
<reference evidence="5 6" key="1">
    <citation type="submission" date="2023-10" db="EMBL/GenBank/DDBJ databases">
        <title>A novel Glycoside Hydrolase 43-Like Enzyme from Clostrdium boliviensis is an Endo-xylanase, and a Candidate for Xylooligosaccharides Production from Different Xylan Substrates.</title>
        <authorList>
            <person name="Alvarez M.T."/>
            <person name="Rocabado-Villegas L.R."/>
            <person name="Salas-Veizaga D.M."/>
            <person name="Linares-Pasten J.A."/>
            <person name="Gudmundsdottir E.E."/>
            <person name="Hreggvidsson G.O."/>
            <person name="Adlercreutz P."/>
            <person name="Nordberg Karlsson E."/>
        </authorList>
    </citation>
    <scope>NUCLEOTIDE SEQUENCE [LARGE SCALE GENOMIC DNA]</scope>
    <source>
        <strain evidence="5 6">E-1</strain>
    </source>
</reference>
<sequence>MKTEIIYFSATGTTKAIVTAISKGLRGEVHFTDITLPEKRKDAIEIDCDLVIAAIPVYGERIPDFLYDYIKNVQGNGTYLAAISVYGNIGFGISLEQWKRFAETNHFRLIAAGAFIGQHTYASREAPVAYGRPDESDIREARTFAVNIQKKIDTGDSKCPEIPKCTLPGFITKLPDSGTRLLVRQPRINNRTACNNCGACVRKCPVGAIDSETLEISENKCLRCYACVKICPKKARTAGLRLPVLRTVFNRAGMRKKENQTFL</sequence>
<evidence type="ECO:0000313" key="5">
    <source>
        <dbReference type="EMBL" id="MDW2797767.1"/>
    </source>
</evidence>
<dbReference type="SUPFAM" id="SSF54862">
    <property type="entry name" value="4Fe-4S ferredoxins"/>
    <property type="match status" value="1"/>
</dbReference>
<keyword evidence="6" id="KW-1185">Reference proteome</keyword>
<evidence type="ECO:0000256" key="1">
    <source>
        <dbReference type="ARBA" id="ARBA00022723"/>
    </source>
</evidence>
<dbReference type="Proteomes" id="UP001276854">
    <property type="component" value="Unassembled WGS sequence"/>
</dbReference>
<dbReference type="Gene3D" id="3.30.70.20">
    <property type="match status" value="1"/>
</dbReference>
<dbReference type="InterPro" id="IPR017896">
    <property type="entry name" value="4Fe4S_Fe-S-bd"/>
</dbReference>
<proteinExistence type="predicted"/>
<evidence type="ECO:0000256" key="2">
    <source>
        <dbReference type="ARBA" id="ARBA00023004"/>
    </source>
</evidence>
<feature type="domain" description="4Fe-4S ferredoxin-type" evidence="4">
    <location>
        <begin position="215"/>
        <end position="241"/>
    </location>
</feature>
<dbReference type="PROSITE" id="PS51379">
    <property type="entry name" value="4FE4S_FER_2"/>
    <property type="match status" value="2"/>
</dbReference>
<dbReference type="Pfam" id="PF12724">
    <property type="entry name" value="Flavodoxin_5"/>
    <property type="match status" value="1"/>
</dbReference>
<organism evidence="5 6">
    <name type="scientific">Clostridium boliviensis</name>
    <dbReference type="NCBI Taxonomy" id="318465"/>
    <lineage>
        <taxon>Bacteria</taxon>
        <taxon>Bacillati</taxon>
        <taxon>Bacillota</taxon>
        <taxon>Clostridia</taxon>
        <taxon>Eubacteriales</taxon>
        <taxon>Clostridiaceae</taxon>
        <taxon>Clostridium</taxon>
    </lineage>
</organism>
<keyword evidence="3" id="KW-0411">Iron-sulfur</keyword>
<dbReference type="InterPro" id="IPR026816">
    <property type="entry name" value="Flavodoxin_dom"/>
</dbReference>